<comment type="caution">
    <text evidence="7">The sequence shown here is derived from an EMBL/GenBank/DDBJ whole genome shotgun (WGS) entry which is preliminary data.</text>
</comment>
<evidence type="ECO:0000256" key="4">
    <source>
        <dbReference type="ARBA" id="ARBA00023118"/>
    </source>
</evidence>
<dbReference type="GO" id="GO:0005615">
    <property type="term" value="C:extracellular space"/>
    <property type="evidence" value="ECO:0007669"/>
    <property type="project" value="UniProtKB-KW"/>
</dbReference>
<protein>
    <submittedName>
        <fullName evidence="7">Uncharacterized protein</fullName>
    </submittedName>
</protein>
<dbReference type="PANTHER" id="PTHR11691:SF8">
    <property type="entry name" value="INTERFERON EPSILON"/>
    <property type="match status" value="1"/>
</dbReference>
<proteinExistence type="inferred from homology"/>
<organism evidence="7 8">
    <name type="scientific">Gulo gulo</name>
    <name type="common">Wolverine</name>
    <name type="synonym">Gluton</name>
    <dbReference type="NCBI Taxonomy" id="48420"/>
    <lineage>
        <taxon>Eukaryota</taxon>
        <taxon>Metazoa</taxon>
        <taxon>Chordata</taxon>
        <taxon>Craniata</taxon>
        <taxon>Vertebrata</taxon>
        <taxon>Euteleostomi</taxon>
        <taxon>Mammalia</taxon>
        <taxon>Eutheria</taxon>
        <taxon>Laurasiatheria</taxon>
        <taxon>Carnivora</taxon>
        <taxon>Caniformia</taxon>
        <taxon>Musteloidea</taxon>
        <taxon>Mustelidae</taxon>
        <taxon>Guloninae</taxon>
        <taxon>Gulo</taxon>
    </lineage>
</organism>
<keyword evidence="4 6" id="KW-0051">Antiviral defense</keyword>
<dbReference type="SUPFAM" id="SSF47266">
    <property type="entry name" value="4-helical cytokines"/>
    <property type="match status" value="1"/>
</dbReference>
<dbReference type="Gene3D" id="1.20.1250.10">
    <property type="match status" value="1"/>
</dbReference>
<dbReference type="SMART" id="SM00076">
    <property type="entry name" value="IFabd"/>
    <property type="match status" value="1"/>
</dbReference>
<comment type="subcellular location">
    <subcellularLocation>
        <location evidence="1">Secreted</location>
    </subcellularLocation>
</comment>
<evidence type="ECO:0000256" key="3">
    <source>
        <dbReference type="ARBA" id="ARBA00022525"/>
    </source>
</evidence>
<accession>A0A9X9PY73</accession>
<evidence type="ECO:0000313" key="8">
    <source>
        <dbReference type="Proteomes" id="UP000269945"/>
    </source>
</evidence>
<evidence type="ECO:0000256" key="1">
    <source>
        <dbReference type="ARBA" id="ARBA00004613"/>
    </source>
</evidence>
<dbReference type="InterPro" id="IPR000471">
    <property type="entry name" value="Interferon_alpha/beta/delta"/>
</dbReference>
<evidence type="ECO:0000256" key="2">
    <source>
        <dbReference type="ARBA" id="ARBA00022514"/>
    </source>
</evidence>
<keyword evidence="8" id="KW-1185">Reference proteome</keyword>
<keyword evidence="3" id="KW-0964">Secreted</keyword>
<name>A0A9X9PY73_GULGU</name>
<dbReference type="Proteomes" id="UP000269945">
    <property type="component" value="Unassembled WGS sequence"/>
</dbReference>
<dbReference type="PANTHER" id="PTHR11691">
    <property type="entry name" value="TYPE I INTERFERON"/>
    <property type="match status" value="1"/>
</dbReference>
<evidence type="ECO:0000256" key="6">
    <source>
        <dbReference type="RuleBase" id="RU000436"/>
    </source>
</evidence>
<sequence length="125" mass="14350">MLLQTFNLFRAGISLDGWEESHVENFLTELHQQLEYLGALRGPGAEQNSGVLSGGNPRLQVKKYFWRIHDYLENQEYSSCAWTIVRVEIIQCLFFAFPLVRKLSKQETDSLKVEQEPSPGFKSIG</sequence>
<evidence type="ECO:0000313" key="7">
    <source>
        <dbReference type="EMBL" id="VCW76911.1"/>
    </source>
</evidence>
<gene>
    <name evidence="7" type="ORF">BN2614_LOCUS1</name>
</gene>
<keyword evidence="2 6" id="KW-0202">Cytokine</keyword>
<dbReference type="PROSITE" id="PS00252">
    <property type="entry name" value="INTERFERON_A_B_D"/>
    <property type="match status" value="1"/>
</dbReference>
<dbReference type="AlphaFoldDB" id="A0A9X9PY73"/>
<evidence type="ECO:0000256" key="5">
    <source>
        <dbReference type="ARBA" id="ARBA00023157"/>
    </source>
</evidence>
<dbReference type="EMBL" id="CYRY02008074">
    <property type="protein sequence ID" value="VCW76911.1"/>
    <property type="molecule type" value="Genomic_DNA"/>
</dbReference>
<dbReference type="GO" id="GO:0005126">
    <property type="term" value="F:cytokine receptor binding"/>
    <property type="evidence" value="ECO:0007669"/>
    <property type="project" value="InterPro"/>
</dbReference>
<reference evidence="7 8" key="1">
    <citation type="submission" date="2018-10" db="EMBL/GenBank/DDBJ databases">
        <authorList>
            <person name="Ekblom R."/>
            <person name="Jareborg N."/>
        </authorList>
    </citation>
    <scope>NUCLEOTIDE SEQUENCE [LARGE SCALE GENOMIC DNA]</scope>
    <source>
        <tissue evidence="7">Muscle</tissue>
    </source>
</reference>
<dbReference type="GO" id="GO:0005125">
    <property type="term" value="F:cytokine activity"/>
    <property type="evidence" value="ECO:0007669"/>
    <property type="project" value="UniProtKB-KW"/>
</dbReference>
<dbReference type="Pfam" id="PF00143">
    <property type="entry name" value="Interferon"/>
    <property type="match status" value="1"/>
</dbReference>
<dbReference type="InterPro" id="IPR009079">
    <property type="entry name" value="4_helix_cytokine-like_core"/>
</dbReference>
<keyword evidence="5" id="KW-1015">Disulfide bond</keyword>
<comment type="similarity">
    <text evidence="6">Belongs to the alpha/beta interferon family.</text>
</comment>
<dbReference type="GO" id="GO:0051607">
    <property type="term" value="P:defense response to virus"/>
    <property type="evidence" value="ECO:0007669"/>
    <property type="project" value="UniProtKB-KW"/>
</dbReference>